<protein>
    <recommendedName>
        <fullName evidence="2">Fe/B12 periplasmic-binding domain-containing protein</fullName>
    </recommendedName>
</protein>
<dbReference type="PROSITE" id="PS50983">
    <property type="entry name" value="FE_B12_PBP"/>
    <property type="match status" value="1"/>
</dbReference>
<proteinExistence type="predicted"/>
<evidence type="ECO:0000313" key="3">
    <source>
        <dbReference type="EMBL" id="GAH97077.1"/>
    </source>
</evidence>
<dbReference type="InterPro" id="IPR002491">
    <property type="entry name" value="ABC_transptr_periplasmic_BD"/>
</dbReference>
<dbReference type="EMBL" id="BARV01000341">
    <property type="protein sequence ID" value="GAH97077.1"/>
    <property type="molecule type" value="Genomic_DNA"/>
</dbReference>
<gene>
    <name evidence="3" type="ORF">S06H3_01385</name>
</gene>
<dbReference type="InterPro" id="IPR050902">
    <property type="entry name" value="ABC_Transporter_SBP"/>
</dbReference>
<keyword evidence="1" id="KW-0732">Signal</keyword>
<dbReference type="GO" id="GO:0071281">
    <property type="term" value="P:cellular response to iron ion"/>
    <property type="evidence" value="ECO:0007669"/>
    <property type="project" value="TreeGrafter"/>
</dbReference>
<dbReference type="PANTHER" id="PTHR30535:SF34">
    <property type="entry name" value="MOLYBDATE-BINDING PROTEIN MOLA"/>
    <property type="match status" value="1"/>
</dbReference>
<name>X1JSQ0_9ZZZZ</name>
<dbReference type="Pfam" id="PF01497">
    <property type="entry name" value="Peripla_BP_2"/>
    <property type="match status" value="1"/>
</dbReference>
<dbReference type="InterPro" id="IPR054828">
    <property type="entry name" value="Vit_B12_bind_prot"/>
</dbReference>
<dbReference type="SUPFAM" id="SSF53807">
    <property type="entry name" value="Helical backbone' metal receptor"/>
    <property type="match status" value="1"/>
</dbReference>
<feature type="domain" description="Fe/B12 periplasmic-binding" evidence="2">
    <location>
        <begin position="1"/>
        <end position="233"/>
    </location>
</feature>
<evidence type="ECO:0000259" key="2">
    <source>
        <dbReference type="PROSITE" id="PS50983"/>
    </source>
</evidence>
<organism evidence="3">
    <name type="scientific">marine sediment metagenome</name>
    <dbReference type="NCBI Taxonomy" id="412755"/>
    <lineage>
        <taxon>unclassified sequences</taxon>
        <taxon>metagenomes</taxon>
        <taxon>ecological metagenomes</taxon>
    </lineage>
</organism>
<dbReference type="PANTHER" id="PTHR30535">
    <property type="entry name" value="VITAMIN B12-BINDING PROTEIN"/>
    <property type="match status" value="1"/>
</dbReference>
<sequence length="236" mass="26117">MAVSGYCNYPLEVQNKIKIGGFSTVNIEKVVSLKPDLVLATGGVQEAVVEELERLGLTVIALNAKSIEEVFENIRLVGKAAGQLETARELTTKLEQRTKAVTDKAKDLPDSQRPRVFYEIQYEPLMTAGPGTFIDNLIHLAGGVNIASDAAAKYPVYNLEMLIERNPEVIIISFWHGSIAASVEAVKSRKRWQIIDAVKNNRVYGINADLVSRPGPRIVDGIEEMARFIHPDLFKE</sequence>
<dbReference type="AlphaFoldDB" id="X1JSQ0"/>
<reference evidence="3" key="1">
    <citation type="journal article" date="2014" name="Front. Microbiol.">
        <title>High frequency of phylogenetically diverse reductive dehalogenase-homologous genes in deep subseafloor sedimentary metagenomes.</title>
        <authorList>
            <person name="Kawai M."/>
            <person name="Futagami T."/>
            <person name="Toyoda A."/>
            <person name="Takaki Y."/>
            <person name="Nishi S."/>
            <person name="Hori S."/>
            <person name="Arai W."/>
            <person name="Tsubouchi T."/>
            <person name="Morono Y."/>
            <person name="Uchiyama I."/>
            <person name="Ito T."/>
            <person name="Fujiyama A."/>
            <person name="Inagaki F."/>
            <person name="Takami H."/>
        </authorList>
    </citation>
    <scope>NUCLEOTIDE SEQUENCE</scope>
    <source>
        <strain evidence="3">Expedition CK06-06</strain>
    </source>
</reference>
<dbReference type="CDD" id="cd01144">
    <property type="entry name" value="BtuF"/>
    <property type="match status" value="1"/>
</dbReference>
<evidence type="ECO:0000256" key="1">
    <source>
        <dbReference type="ARBA" id="ARBA00022729"/>
    </source>
</evidence>
<accession>X1JSQ0</accession>
<dbReference type="Gene3D" id="3.40.50.1980">
    <property type="entry name" value="Nitrogenase molybdenum iron protein domain"/>
    <property type="match status" value="2"/>
</dbReference>
<dbReference type="NCBIfam" id="NF038402">
    <property type="entry name" value="TroA_like"/>
    <property type="match status" value="1"/>
</dbReference>
<comment type="caution">
    <text evidence="3">The sequence shown here is derived from an EMBL/GenBank/DDBJ whole genome shotgun (WGS) entry which is preliminary data.</text>
</comment>